<keyword evidence="1" id="KW-1133">Transmembrane helix</keyword>
<gene>
    <name evidence="2" type="ORF">JO379_004703</name>
</gene>
<feature type="transmembrane region" description="Helical" evidence="1">
    <location>
        <begin position="84"/>
        <end position="109"/>
    </location>
</feature>
<dbReference type="Proteomes" id="UP001519291">
    <property type="component" value="Unassembled WGS sequence"/>
</dbReference>
<keyword evidence="2" id="KW-0224">Dipeptidase</keyword>
<dbReference type="EMBL" id="JAGIOH010000001">
    <property type="protein sequence ID" value="MBP2405234.1"/>
    <property type="molecule type" value="Genomic_DNA"/>
</dbReference>
<feature type="transmembrane region" description="Helical" evidence="1">
    <location>
        <begin position="258"/>
        <end position="286"/>
    </location>
</feature>
<name>A0ABS4Y8W0_9ACTN</name>
<keyword evidence="1" id="KW-0812">Transmembrane</keyword>
<dbReference type="GeneID" id="91573444"/>
<comment type="caution">
    <text evidence="2">The sequence shown here is derived from an EMBL/GenBank/DDBJ whole genome shotgun (WGS) entry which is preliminary data.</text>
</comment>
<evidence type="ECO:0000256" key="1">
    <source>
        <dbReference type="SAM" id="Phobius"/>
    </source>
</evidence>
<feature type="transmembrane region" description="Helical" evidence="1">
    <location>
        <begin position="121"/>
        <end position="143"/>
    </location>
</feature>
<keyword evidence="3" id="KW-1185">Reference proteome</keyword>
<keyword evidence="2" id="KW-0645">Protease</keyword>
<accession>A0ABS4Y8W0</accession>
<protein>
    <submittedName>
        <fullName evidence="2">D-alanyl-D-alanine dipeptidase</fullName>
        <ecNumber evidence="2">3.4.13.22</ecNumber>
    </submittedName>
</protein>
<sequence>MTDVVRMTSMSWRERRQAWPRWVGYATLGWAVVYGGFGLGAVLSGTPVFYRGDDPGPVELGWLLVGLGALATLAATLTRARALLWAACALSAVCAFGLLMDVITLMVNQEVDSGAGFAKNALGGIGAVLLAATATATATARAGDARPATGTRPQPSPASRDVHLAAYAGTAAFVPYAAMKVTWVVGGTFAGVSGEEMLAKAEENGASGLWLTLASWGLDATALLAALGVFLLFGLIRPWGQVFPRWTLVLGGRRVPRWLPLTPALIGAATLLPHGVLGTGYCALATVGAVRVRSGDFPSSADALLVSWIGLVAFAVYGIALTVAARSYWLRTRPS</sequence>
<dbReference type="EC" id="3.4.13.22" evidence="2"/>
<keyword evidence="1" id="KW-0472">Membrane</keyword>
<keyword evidence="2" id="KW-0378">Hydrolase</keyword>
<dbReference type="GO" id="GO:0160237">
    <property type="term" value="F:D-Ala-D-Ala dipeptidase activity"/>
    <property type="evidence" value="ECO:0007669"/>
    <property type="project" value="UniProtKB-EC"/>
</dbReference>
<feature type="transmembrane region" description="Helical" evidence="1">
    <location>
        <begin position="21"/>
        <end position="40"/>
    </location>
</feature>
<evidence type="ECO:0000313" key="3">
    <source>
        <dbReference type="Proteomes" id="UP001519291"/>
    </source>
</evidence>
<feature type="transmembrane region" description="Helical" evidence="1">
    <location>
        <begin position="164"/>
        <end position="189"/>
    </location>
</feature>
<organism evidence="2 3">
    <name type="scientific">Streptomyces syringium</name>
    <dbReference type="NCBI Taxonomy" id="76729"/>
    <lineage>
        <taxon>Bacteria</taxon>
        <taxon>Bacillati</taxon>
        <taxon>Actinomycetota</taxon>
        <taxon>Actinomycetes</taxon>
        <taxon>Kitasatosporales</taxon>
        <taxon>Streptomycetaceae</taxon>
        <taxon>Streptomyces</taxon>
    </lineage>
</organism>
<feature type="transmembrane region" description="Helical" evidence="1">
    <location>
        <begin position="60"/>
        <end position="77"/>
    </location>
</feature>
<proteinExistence type="predicted"/>
<dbReference type="RefSeq" id="WP_245381535.1">
    <property type="nucleotide sequence ID" value="NZ_JAGIOH010000001.1"/>
</dbReference>
<feature type="transmembrane region" description="Helical" evidence="1">
    <location>
        <begin position="209"/>
        <end position="237"/>
    </location>
</feature>
<feature type="transmembrane region" description="Helical" evidence="1">
    <location>
        <begin position="306"/>
        <end position="329"/>
    </location>
</feature>
<evidence type="ECO:0000313" key="2">
    <source>
        <dbReference type="EMBL" id="MBP2405234.1"/>
    </source>
</evidence>
<reference evidence="2 3" key="1">
    <citation type="submission" date="2021-03" db="EMBL/GenBank/DDBJ databases">
        <title>Sequencing the genomes of 1000 actinobacteria strains.</title>
        <authorList>
            <person name="Klenk H.-P."/>
        </authorList>
    </citation>
    <scope>NUCLEOTIDE SEQUENCE [LARGE SCALE GENOMIC DNA]</scope>
    <source>
        <strain evidence="2 3">DSM 41480</strain>
    </source>
</reference>